<feature type="domain" description="HTH tetR-type" evidence="7">
    <location>
        <begin position="37"/>
        <end position="97"/>
    </location>
</feature>
<dbReference type="InterPro" id="IPR001647">
    <property type="entry name" value="HTH_TetR"/>
</dbReference>
<evidence type="ECO:0000256" key="1">
    <source>
        <dbReference type="ARBA" id="ARBA00022491"/>
    </source>
</evidence>
<dbReference type="Pfam" id="PF00440">
    <property type="entry name" value="TetR_N"/>
    <property type="match status" value="1"/>
</dbReference>
<dbReference type="PANTHER" id="PTHR30055:SF151">
    <property type="entry name" value="TRANSCRIPTIONAL REGULATORY PROTEIN"/>
    <property type="match status" value="1"/>
</dbReference>
<accession>A0A0D0Q188</accession>
<dbReference type="Gene3D" id="1.10.357.10">
    <property type="entry name" value="Tetracycline Repressor, domain 2"/>
    <property type="match status" value="1"/>
</dbReference>
<dbReference type="STRING" id="2064.TR51_01140"/>
<organism evidence="8 9">
    <name type="scientific">Kitasatospora griseola</name>
    <name type="common">Streptomyces griseolosporeus</name>
    <dbReference type="NCBI Taxonomy" id="2064"/>
    <lineage>
        <taxon>Bacteria</taxon>
        <taxon>Bacillati</taxon>
        <taxon>Actinomycetota</taxon>
        <taxon>Actinomycetes</taxon>
        <taxon>Kitasatosporales</taxon>
        <taxon>Streptomycetaceae</taxon>
        <taxon>Kitasatospora</taxon>
    </lineage>
</organism>
<evidence type="ECO:0000256" key="5">
    <source>
        <dbReference type="PROSITE-ProRule" id="PRU00335"/>
    </source>
</evidence>
<dbReference type="GO" id="GO:0046677">
    <property type="term" value="P:response to antibiotic"/>
    <property type="evidence" value="ECO:0007669"/>
    <property type="project" value="InterPro"/>
</dbReference>
<dbReference type="Gene3D" id="1.10.10.60">
    <property type="entry name" value="Homeodomain-like"/>
    <property type="match status" value="1"/>
</dbReference>
<dbReference type="InterPro" id="IPR050109">
    <property type="entry name" value="HTH-type_TetR-like_transc_reg"/>
</dbReference>
<dbReference type="SUPFAM" id="SSF48498">
    <property type="entry name" value="Tetracyclin repressor-like, C-terminal domain"/>
    <property type="match status" value="1"/>
</dbReference>
<sequence length="255" mass="27569">MAVKRASQVKKSVWLTPPPSRGRRSPRATGAGGGAGGLDREVIVAAAVRLLDEQGEAKFSMRALATRLDVTPMSLYWYVADKDDLLELALDVVAGEMELPRSSDGLSWQDGLRALAVTWRAAMLAHPWAVRMYNDYLNIGPNSVRFSARALEVARSSPLPEDDAMAALSAVFQYAYGFTANEVNWDEKAKAAGTTEEGLIAEITEAVLQVPSIAESGVLTDRPVDSEQLLRERHFHRALDWMLAGMAAGLAGAAT</sequence>
<dbReference type="GO" id="GO:0045892">
    <property type="term" value="P:negative regulation of DNA-templated transcription"/>
    <property type="evidence" value="ECO:0007669"/>
    <property type="project" value="InterPro"/>
</dbReference>
<dbReference type="OrthoDB" id="3214072at2"/>
<evidence type="ECO:0000259" key="7">
    <source>
        <dbReference type="PROSITE" id="PS50977"/>
    </source>
</evidence>
<evidence type="ECO:0000256" key="2">
    <source>
        <dbReference type="ARBA" id="ARBA00023015"/>
    </source>
</evidence>
<dbReference type="AlphaFoldDB" id="A0A0D0Q188"/>
<dbReference type="RefSeq" id="WP_043907377.1">
    <property type="nucleotide sequence ID" value="NZ_JXZB01000001.1"/>
</dbReference>
<name>A0A0D0Q188_KITGR</name>
<keyword evidence="1" id="KW-0678">Repressor</keyword>
<dbReference type="InterPro" id="IPR009057">
    <property type="entry name" value="Homeodomain-like_sf"/>
</dbReference>
<dbReference type="GO" id="GO:0000976">
    <property type="term" value="F:transcription cis-regulatory region binding"/>
    <property type="evidence" value="ECO:0007669"/>
    <property type="project" value="TreeGrafter"/>
</dbReference>
<dbReference type="PATRIC" id="fig|2064.6.peg.254"/>
<keyword evidence="2" id="KW-0805">Transcription regulation</keyword>
<reference evidence="8 9" key="1">
    <citation type="submission" date="2015-02" db="EMBL/GenBank/DDBJ databases">
        <title>Draft genome sequence of Kitasatospora griseola MF730-N6, a bafilomycin, terpentecin and satosporin producer.</title>
        <authorList>
            <person name="Arens J.C."/>
            <person name="Haltli B."/>
            <person name="Kerr R.G."/>
        </authorList>
    </citation>
    <scope>NUCLEOTIDE SEQUENCE [LARGE SCALE GENOMIC DNA]</scope>
    <source>
        <strain evidence="8 9">MF730-N6</strain>
    </source>
</reference>
<keyword evidence="9" id="KW-1185">Reference proteome</keyword>
<dbReference type="Proteomes" id="UP000032066">
    <property type="component" value="Unassembled WGS sequence"/>
</dbReference>
<feature type="region of interest" description="Disordered" evidence="6">
    <location>
        <begin position="1"/>
        <end position="35"/>
    </location>
</feature>
<keyword evidence="4" id="KW-0804">Transcription</keyword>
<feature type="DNA-binding region" description="H-T-H motif" evidence="5">
    <location>
        <begin position="60"/>
        <end position="79"/>
    </location>
</feature>
<dbReference type="PRINTS" id="PR00400">
    <property type="entry name" value="TETREPRESSOR"/>
</dbReference>
<evidence type="ECO:0000313" key="8">
    <source>
        <dbReference type="EMBL" id="KIQ66287.1"/>
    </source>
</evidence>
<proteinExistence type="predicted"/>
<dbReference type="PROSITE" id="PS50977">
    <property type="entry name" value="HTH_TETR_2"/>
    <property type="match status" value="1"/>
</dbReference>
<keyword evidence="3 5" id="KW-0238">DNA-binding</keyword>
<dbReference type="Pfam" id="PF02909">
    <property type="entry name" value="TetR_C_1"/>
    <property type="match status" value="1"/>
</dbReference>
<evidence type="ECO:0000256" key="6">
    <source>
        <dbReference type="SAM" id="MobiDB-lite"/>
    </source>
</evidence>
<dbReference type="SUPFAM" id="SSF46689">
    <property type="entry name" value="Homeodomain-like"/>
    <property type="match status" value="1"/>
</dbReference>
<dbReference type="PANTHER" id="PTHR30055">
    <property type="entry name" value="HTH-TYPE TRANSCRIPTIONAL REGULATOR RUTR"/>
    <property type="match status" value="1"/>
</dbReference>
<comment type="caution">
    <text evidence="8">The sequence shown here is derived from an EMBL/GenBank/DDBJ whole genome shotgun (WGS) entry which is preliminary data.</text>
</comment>
<dbReference type="PRINTS" id="PR00455">
    <property type="entry name" value="HTHTETR"/>
</dbReference>
<dbReference type="InterPro" id="IPR004111">
    <property type="entry name" value="Repressor_TetR_C"/>
</dbReference>
<dbReference type="InterPro" id="IPR036271">
    <property type="entry name" value="Tet_transcr_reg_TetR-rel_C_sf"/>
</dbReference>
<dbReference type="InterPro" id="IPR003012">
    <property type="entry name" value="Tet_transcr_reg_TetR"/>
</dbReference>
<evidence type="ECO:0000256" key="3">
    <source>
        <dbReference type="ARBA" id="ARBA00023125"/>
    </source>
</evidence>
<evidence type="ECO:0000313" key="9">
    <source>
        <dbReference type="Proteomes" id="UP000032066"/>
    </source>
</evidence>
<protein>
    <submittedName>
        <fullName evidence="8">TetR family transcriptional regulator</fullName>
    </submittedName>
</protein>
<dbReference type="GO" id="GO:0003700">
    <property type="term" value="F:DNA-binding transcription factor activity"/>
    <property type="evidence" value="ECO:0007669"/>
    <property type="project" value="TreeGrafter"/>
</dbReference>
<gene>
    <name evidence="8" type="ORF">TR51_01140</name>
</gene>
<dbReference type="EMBL" id="JXZB01000001">
    <property type="protein sequence ID" value="KIQ66287.1"/>
    <property type="molecule type" value="Genomic_DNA"/>
</dbReference>
<evidence type="ECO:0000256" key="4">
    <source>
        <dbReference type="ARBA" id="ARBA00023163"/>
    </source>
</evidence>